<dbReference type="GO" id="GO:0009063">
    <property type="term" value="P:amino acid catabolic process"/>
    <property type="evidence" value="ECO:0007669"/>
    <property type="project" value="InterPro"/>
</dbReference>
<dbReference type="GO" id="GO:0043748">
    <property type="term" value="F:O-succinylbenzoate synthase activity"/>
    <property type="evidence" value="ECO:0007669"/>
    <property type="project" value="UniProtKB-EC"/>
</dbReference>
<dbReference type="EC" id="4.2.1.113" evidence="4 5"/>
<dbReference type="UniPathway" id="UPA00079"/>
<keyword evidence="2 4" id="KW-0460">Magnesium</keyword>
<protein>
    <recommendedName>
        <fullName evidence="4 5">o-succinylbenzoate synthase</fullName>
        <shortName evidence="4">OSB synthase</shortName>
        <shortName evidence="4">OSBS</shortName>
        <ecNumber evidence="4 5">4.2.1.113</ecNumber>
    </recommendedName>
    <alternativeName>
        <fullName evidence="4">4-(2'-carboxyphenyl)-4-oxybutyric acid synthase</fullName>
    </alternativeName>
    <alternativeName>
        <fullName evidence="4">o-succinylbenzoic acid synthase</fullName>
    </alternativeName>
</protein>
<proteinExistence type="inferred from homology"/>
<evidence type="ECO:0000313" key="8">
    <source>
        <dbReference type="Proteomes" id="UP000199527"/>
    </source>
</evidence>
<dbReference type="PANTHER" id="PTHR48073">
    <property type="entry name" value="O-SUCCINYLBENZOATE SYNTHASE-RELATED"/>
    <property type="match status" value="1"/>
</dbReference>
<dbReference type="InterPro" id="IPR029065">
    <property type="entry name" value="Enolase_C-like"/>
</dbReference>
<dbReference type="CDD" id="cd03320">
    <property type="entry name" value="OSBS"/>
    <property type="match status" value="1"/>
</dbReference>
<comment type="catalytic activity">
    <reaction evidence="4">
        <text>(1R,6R)-6-hydroxy-2-succinyl-cyclohexa-2,4-diene-1-carboxylate = 2-succinylbenzoate + H2O</text>
        <dbReference type="Rhea" id="RHEA:10196"/>
        <dbReference type="ChEBI" id="CHEBI:15377"/>
        <dbReference type="ChEBI" id="CHEBI:18325"/>
        <dbReference type="ChEBI" id="CHEBI:58689"/>
        <dbReference type="EC" id="4.2.1.113"/>
    </reaction>
</comment>
<organism evidence="7 8">
    <name type="scientific">Ferrimonas sediminum</name>
    <dbReference type="NCBI Taxonomy" id="718193"/>
    <lineage>
        <taxon>Bacteria</taxon>
        <taxon>Pseudomonadati</taxon>
        <taxon>Pseudomonadota</taxon>
        <taxon>Gammaproteobacteria</taxon>
        <taxon>Alteromonadales</taxon>
        <taxon>Ferrimonadaceae</taxon>
        <taxon>Ferrimonas</taxon>
    </lineage>
</organism>
<comment type="cofactor">
    <cofactor evidence="4">
        <name>a divalent metal cation</name>
        <dbReference type="ChEBI" id="CHEBI:60240"/>
    </cofactor>
</comment>
<dbReference type="HAMAP" id="MF_00470">
    <property type="entry name" value="MenC_1"/>
    <property type="match status" value="1"/>
</dbReference>
<evidence type="ECO:0000256" key="5">
    <source>
        <dbReference type="NCBIfam" id="TIGR01927"/>
    </source>
</evidence>
<dbReference type="InterPro" id="IPR010196">
    <property type="entry name" value="OSB_synthase_MenC1"/>
</dbReference>
<dbReference type="InterPro" id="IPR036849">
    <property type="entry name" value="Enolase-like_C_sf"/>
</dbReference>
<dbReference type="EMBL" id="FNEM01000015">
    <property type="protein sequence ID" value="SDJ88658.1"/>
    <property type="molecule type" value="Genomic_DNA"/>
</dbReference>
<evidence type="ECO:0000256" key="4">
    <source>
        <dbReference type="HAMAP-Rule" id="MF_00470"/>
    </source>
</evidence>
<dbReference type="AlphaFoldDB" id="A0A1G8XDH6"/>
<dbReference type="Gene3D" id="3.30.390.10">
    <property type="entry name" value="Enolase-like, N-terminal domain"/>
    <property type="match status" value="1"/>
</dbReference>
<dbReference type="InterPro" id="IPR018110">
    <property type="entry name" value="Mandel_Rmase/mucon_lact_enz_CS"/>
</dbReference>
<dbReference type="PANTHER" id="PTHR48073:SF2">
    <property type="entry name" value="O-SUCCINYLBENZOATE SYNTHASE"/>
    <property type="match status" value="1"/>
</dbReference>
<comment type="similarity">
    <text evidence="4">Belongs to the mandelate racemase/muconate lactonizing enzyme family. MenC type 1 subfamily.</text>
</comment>
<dbReference type="SMART" id="SM00922">
    <property type="entry name" value="MR_MLE"/>
    <property type="match status" value="1"/>
</dbReference>
<keyword evidence="3 4" id="KW-0456">Lyase</keyword>
<dbReference type="Pfam" id="PF21508">
    <property type="entry name" value="MenC_N"/>
    <property type="match status" value="1"/>
</dbReference>
<evidence type="ECO:0000313" key="7">
    <source>
        <dbReference type="EMBL" id="SDJ88658.1"/>
    </source>
</evidence>
<feature type="active site" description="Proton donor" evidence="4">
    <location>
        <position position="131"/>
    </location>
</feature>
<dbReference type="SFLD" id="SFLDF00009">
    <property type="entry name" value="o-succinylbenzoate_synthase"/>
    <property type="match status" value="1"/>
</dbReference>
<evidence type="ECO:0000256" key="1">
    <source>
        <dbReference type="ARBA" id="ARBA00022723"/>
    </source>
</evidence>
<feature type="binding site" evidence="4">
    <location>
        <position position="185"/>
    </location>
    <ligand>
        <name>Mg(2+)</name>
        <dbReference type="ChEBI" id="CHEBI:18420"/>
    </ligand>
</feature>
<reference evidence="8" key="1">
    <citation type="submission" date="2016-10" db="EMBL/GenBank/DDBJ databases">
        <authorList>
            <person name="Varghese N."/>
            <person name="Submissions S."/>
        </authorList>
    </citation>
    <scope>NUCLEOTIDE SEQUENCE [LARGE SCALE GENOMIC DNA]</scope>
    <source>
        <strain evidence="8">DSM 23317</strain>
    </source>
</reference>
<dbReference type="NCBIfam" id="TIGR01927">
    <property type="entry name" value="menC_gam_Gplu"/>
    <property type="match status" value="1"/>
</dbReference>
<dbReference type="InterPro" id="IPR029017">
    <property type="entry name" value="Enolase-like_N"/>
</dbReference>
<comment type="function">
    <text evidence="4">Converts 2-succinyl-6-hydroxy-2,4-cyclohexadiene-1-carboxylate (SHCHC) to 2-succinylbenzoate (OSB).</text>
</comment>
<dbReference type="Proteomes" id="UP000199527">
    <property type="component" value="Unassembled WGS sequence"/>
</dbReference>
<evidence type="ECO:0000259" key="6">
    <source>
        <dbReference type="SMART" id="SM00922"/>
    </source>
</evidence>
<dbReference type="SUPFAM" id="SSF54826">
    <property type="entry name" value="Enolase N-terminal domain-like"/>
    <property type="match status" value="1"/>
</dbReference>
<keyword evidence="4" id="KW-0474">Menaquinone biosynthesis</keyword>
<dbReference type="SUPFAM" id="SSF51604">
    <property type="entry name" value="Enolase C-terminal domain-like"/>
    <property type="match status" value="1"/>
</dbReference>
<dbReference type="InterPro" id="IPR041338">
    <property type="entry name" value="OSBS_N"/>
</dbReference>
<sequence length="315" mass="34695">MISASLHRYAIPFHSAIDFKGQTLNRREGLILQLQADGQTGLGEIAPLPQFSRETLAKAQQQAVAVLPELCHTGALPDAATLASVRFGISCALWQLHQPRPRRVSAPYPLLTGSDEQMVAAAADATTIKLKVARRPVEQEVRLIYRLLATNPHCRFRLDANQRWSREQAEDFIAAIPLDRVDYIEEPTASLEDNLRLVTEFGLPLALDETTQQPDYRYQFIAGVKALVLKPTLIGDIATLQRLVEQAELDGVQVTLSSSFETNVGLTAIGQLAAELTPDQAPGIDTLDALQQDLLLPQRPDTPCLSLQQLTPVWP</sequence>
<evidence type="ECO:0000256" key="2">
    <source>
        <dbReference type="ARBA" id="ARBA00022842"/>
    </source>
</evidence>
<accession>A0A1G8XDH6</accession>
<keyword evidence="8" id="KW-1185">Reference proteome</keyword>
<feature type="binding site" evidence="4">
    <location>
        <position position="159"/>
    </location>
    <ligand>
        <name>Mg(2+)</name>
        <dbReference type="ChEBI" id="CHEBI:18420"/>
    </ligand>
</feature>
<dbReference type="SFLD" id="SFLDS00001">
    <property type="entry name" value="Enolase"/>
    <property type="match status" value="1"/>
</dbReference>
<keyword evidence="1 4" id="KW-0479">Metal-binding</keyword>
<dbReference type="Gene3D" id="3.20.20.120">
    <property type="entry name" value="Enolase-like C-terminal domain"/>
    <property type="match status" value="1"/>
</dbReference>
<comment type="pathway">
    <text evidence="4">Quinol/quinone metabolism; menaquinone biosynthesis.</text>
</comment>
<name>A0A1G8XDH6_9GAMM</name>
<dbReference type="GO" id="GO:0009234">
    <property type="term" value="P:menaquinone biosynthetic process"/>
    <property type="evidence" value="ECO:0007669"/>
    <property type="project" value="UniProtKB-UniRule"/>
</dbReference>
<feature type="active site" description="Proton acceptor" evidence="4">
    <location>
        <position position="230"/>
    </location>
</feature>
<dbReference type="RefSeq" id="WP_090366884.1">
    <property type="nucleotide sequence ID" value="NZ_FNEM01000015.1"/>
</dbReference>
<dbReference type="GO" id="GO:0000287">
    <property type="term" value="F:magnesium ion binding"/>
    <property type="evidence" value="ECO:0007669"/>
    <property type="project" value="UniProtKB-UniRule"/>
</dbReference>
<dbReference type="NCBIfam" id="NF003473">
    <property type="entry name" value="PRK05105.1"/>
    <property type="match status" value="1"/>
</dbReference>
<comment type="pathway">
    <text evidence="4">Quinol/quinone metabolism; 1,4-dihydroxy-2-naphthoate biosynthesis; 1,4-dihydroxy-2-naphthoate from chorismate: step 4/7.</text>
</comment>
<dbReference type="UniPathway" id="UPA01057">
    <property type="reaction ID" value="UER00165"/>
</dbReference>
<dbReference type="SFLD" id="SFLDG00180">
    <property type="entry name" value="muconate_cycloisomerase"/>
    <property type="match status" value="1"/>
</dbReference>
<evidence type="ECO:0000256" key="3">
    <source>
        <dbReference type="ARBA" id="ARBA00023239"/>
    </source>
</evidence>
<dbReference type="Pfam" id="PF13378">
    <property type="entry name" value="MR_MLE_C"/>
    <property type="match status" value="1"/>
</dbReference>
<gene>
    <name evidence="4" type="primary">menC</name>
    <name evidence="7" type="ORF">SAMN04488540_1156</name>
</gene>
<dbReference type="OrthoDB" id="3725747at2"/>
<dbReference type="InterPro" id="IPR013342">
    <property type="entry name" value="Mandelate_racemase_C"/>
</dbReference>
<feature type="binding site" evidence="4">
    <location>
        <position position="208"/>
    </location>
    <ligand>
        <name>Mg(2+)</name>
        <dbReference type="ChEBI" id="CHEBI:18420"/>
    </ligand>
</feature>
<dbReference type="PROSITE" id="PS00909">
    <property type="entry name" value="MR_MLE_2"/>
    <property type="match status" value="1"/>
</dbReference>
<feature type="domain" description="Mandelate racemase/muconate lactonizing enzyme C-terminal" evidence="6">
    <location>
        <begin position="115"/>
        <end position="204"/>
    </location>
</feature>